<dbReference type="Proteomes" id="UP000236928">
    <property type="component" value="Unassembled WGS sequence"/>
</dbReference>
<dbReference type="AlphaFoldDB" id="A0A2P4Z3Q2"/>
<organism evidence="3 4">
    <name type="scientific">Cryptosporidium meleagridis</name>
    <dbReference type="NCBI Taxonomy" id="93969"/>
    <lineage>
        <taxon>Eukaryota</taxon>
        <taxon>Sar</taxon>
        <taxon>Alveolata</taxon>
        <taxon>Apicomplexa</taxon>
        <taxon>Conoidasida</taxon>
        <taxon>Coccidia</taxon>
        <taxon>Eucoccidiorida</taxon>
        <taxon>Eimeriorina</taxon>
        <taxon>Cryptosporidiidae</taxon>
        <taxon>Cryptosporidium</taxon>
    </lineage>
</organism>
<evidence type="ECO:0000256" key="2">
    <source>
        <dbReference type="SAM" id="SignalP"/>
    </source>
</evidence>
<dbReference type="VEuPathDB" id="CryptoDB:CmeUKMEL1_13410"/>
<gene>
    <name evidence="3" type="ORF">CmeUKMEL1_13410</name>
</gene>
<keyword evidence="4" id="KW-1185">Reference proteome</keyword>
<reference evidence="3 4" key="1">
    <citation type="submission" date="2014-04" db="EMBL/GenBank/DDBJ databases">
        <title>Comparative Genomics of Cryptosporidium Species.</title>
        <authorList>
            <person name="Silva J.C."/>
            <person name="Su Q."/>
            <person name="Chalmers R."/>
            <person name="Chibucos M.C."/>
            <person name="Elwin K."/>
            <person name="Godinez A."/>
            <person name="Guo F."/>
            <person name="Huynh K."/>
            <person name="Orvis J."/>
            <person name="Ott S."/>
            <person name="Sadzewicz L."/>
            <person name="Sengamalay N."/>
            <person name="Shetty A."/>
            <person name="Sun M."/>
            <person name="Tallon L."/>
            <person name="Xiao L."/>
            <person name="Zhang H."/>
            <person name="Fraser C.M."/>
            <person name="Zhu G."/>
            <person name="Kissinger J."/>
            <person name="Widmer G."/>
        </authorList>
    </citation>
    <scope>NUCLEOTIDE SEQUENCE [LARGE SCALE GENOMIC DNA]</scope>
    <source>
        <strain evidence="3 4">UKMEL1</strain>
    </source>
</reference>
<feature type="transmembrane region" description="Helical" evidence="1">
    <location>
        <begin position="552"/>
        <end position="570"/>
    </location>
</feature>
<accession>A0A2P4Z3Q2</accession>
<evidence type="ECO:0000313" key="3">
    <source>
        <dbReference type="EMBL" id="POM84641.1"/>
    </source>
</evidence>
<keyword evidence="1" id="KW-0472">Membrane</keyword>
<dbReference type="InterPro" id="IPR007245">
    <property type="entry name" value="PIG-T"/>
</dbReference>
<proteinExistence type="predicted"/>
<feature type="signal peptide" evidence="2">
    <location>
        <begin position="1"/>
        <end position="27"/>
    </location>
</feature>
<dbReference type="Pfam" id="PF04113">
    <property type="entry name" value="Gpi16"/>
    <property type="match status" value="1"/>
</dbReference>
<evidence type="ECO:0000256" key="1">
    <source>
        <dbReference type="SAM" id="Phobius"/>
    </source>
</evidence>
<evidence type="ECO:0000313" key="4">
    <source>
        <dbReference type="Proteomes" id="UP000236928"/>
    </source>
</evidence>
<dbReference type="GO" id="GO:0042765">
    <property type="term" value="C:GPI-anchor transamidase complex"/>
    <property type="evidence" value="ECO:0007669"/>
    <property type="project" value="InterPro"/>
</dbReference>
<keyword evidence="1" id="KW-0812">Transmembrane</keyword>
<dbReference type="OrthoDB" id="331263at2759"/>
<dbReference type="PANTHER" id="PTHR12959:SF11">
    <property type="entry name" value="GPI TRANSAMIDASE COMPONENT PIG-T"/>
    <property type="match status" value="1"/>
</dbReference>
<comment type="caution">
    <text evidence="3">The sequence shown here is derived from an EMBL/GenBank/DDBJ whole genome shotgun (WGS) entry which is preliminary data.</text>
</comment>
<feature type="chain" id="PRO_5015116094" evidence="2">
    <location>
        <begin position="28"/>
        <end position="585"/>
    </location>
</feature>
<dbReference type="GO" id="GO:0016255">
    <property type="term" value="P:attachment of GPI anchor to protein"/>
    <property type="evidence" value="ECO:0007669"/>
    <property type="project" value="InterPro"/>
</dbReference>
<sequence length="585" mass="67849">MKDMNVFKMSFLTIYLILIVLIGFAQGNENRERYLEKTTINRLPHKTKYFLGYELEIEVDNDLTNKDDKFISNELLGLLQIPLLDDMLVVSTQGMWRGMNWGEPPVDIYTTGSILNLGFSDASLVSEELWQSILTRVSSIMCNSLTVFSSSLYREKSCTQIKKGNGLNRQICNNYDDTLCMDNLNCWRKLLPCTTLDFSSKVGSYGILKNISLDSFVKASYKSIGLELKKRGKRAYFRIFFNIVLKGKPLYAIEKEQNKTLWSLIDLEEPDYKDFICPVVVESKISYFLNSISLKEKVLDHENNDICNIVPYKHPVHEDLFSLEINTLNLDNTRIKLSLEFLKQVCGLEWIKDISALHPWKELENKSKLSFLQIDRSYVKTVIGDDIKNDRTEGSLIIAFDNLLSEKKIKICHWEQFPRYINPWFYDTRVLLARSKVIKNIIDIHNKNDEILILDSFKALQFLNIKIYKSENILVNFCINLTPNTNVIVIFKFQKYFLPLGYLGAKLKRGQISPPSVSYWKIQENLKEDNNDYRTIYHNINIIPTIFLDQTMTFNVVAITSAFIIFGIVITTRPIQLSLKNISVF</sequence>
<keyword evidence="1" id="KW-1133">Transmembrane helix</keyword>
<dbReference type="PANTHER" id="PTHR12959">
    <property type="entry name" value="GPI TRANSAMIDASE COMPONENT PIG-T-RELATED"/>
    <property type="match status" value="1"/>
</dbReference>
<dbReference type="EMBL" id="JIBK01000046">
    <property type="protein sequence ID" value="POM84641.1"/>
    <property type="molecule type" value="Genomic_DNA"/>
</dbReference>
<keyword evidence="2" id="KW-0732">Signal</keyword>
<protein>
    <submittedName>
        <fullName evidence="3">Gpi16 subunit GPI transamidase component family protein</fullName>
    </submittedName>
</protein>
<name>A0A2P4Z3Q2_9CRYT</name>